<feature type="domain" description="Response regulatory" evidence="8">
    <location>
        <begin position="4"/>
        <end position="121"/>
    </location>
</feature>
<evidence type="ECO:0000256" key="5">
    <source>
        <dbReference type="ARBA" id="ARBA00024867"/>
    </source>
</evidence>
<proteinExistence type="predicted"/>
<dbReference type="InterPro" id="IPR018060">
    <property type="entry name" value="HTH_AraC"/>
</dbReference>
<dbReference type="CDD" id="cd17536">
    <property type="entry name" value="REC_YesN-like"/>
    <property type="match status" value="1"/>
</dbReference>
<dbReference type="PANTHER" id="PTHR43280">
    <property type="entry name" value="ARAC-FAMILY TRANSCRIPTIONAL REGULATOR"/>
    <property type="match status" value="1"/>
</dbReference>
<dbReference type="InterPro" id="IPR001789">
    <property type="entry name" value="Sig_transdc_resp-reg_receiver"/>
</dbReference>
<dbReference type="SMART" id="SM00448">
    <property type="entry name" value="REC"/>
    <property type="match status" value="1"/>
</dbReference>
<dbReference type="SUPFAM" id="SSF52172">
    <property type="entry name" value="CheY-like"/>
    <property type="match status" value="1"/>
</dbReference>
<dbReference type="GO" id="GO:0043565">
    <property type="term" value="F:sequence-specific DNA binding"/>
    <property type="evidence" value="ECO:0007669"/>
    <property type="project" value="InterPro"/>
</dbReference>
<dbReference type="EMBL" id="QSAZ01000010">
    <property type="protein sequence ID" value="RGW86463.1"/>
    <property type="molecule type" value="Genomic_DNA"/>
</dbReference>
<dbReference type="InterPro" id="IPR018062">
    <property type="entry name" value="HTH_AraC-typ_CS"/>
</dbReference>
<evidence type="ECO:0000313" key="10">
    <source>
        <dbReference type="Proteomes" id="UP000283683"/>
    </source>
</evidence>
<dbReference type="Gene3D" id="3.40.50.2300">
    <property type="match status" value="1"/>
</dbReference>
<keyword evidence="4" id="KW-0804">Transcription</keyword>
<keyword evidence="2" id="KW-0805">Transcription regulation</keyword>
<evidence type="ECO:0000256" key="6">
    <source>
        <dbReference type="PROSITE-ProRule" id="PRU00169"/>
    </source>
</evidence>
<dbReference type="Pfam" id="PF00072">
    <property type="entry name" value="Response_reg"/>
    <property type="match status" value="1"/>
</dbReference>
<comment type="function">
    <text evidence="5">May play the central regulatory role in sporulation. It may be an element of the effector pathway responsible for the activation of sporulation genes in response to nutritional stress. Spo0A may act in concert with spo0H (a sigma factor) to control the expression of some genes that are critical to the sporulation process.</text>
</comment>
<dbReference type="PANTHER" id="PTHR43280:SF2">
    <property type="entry name" value="HTH-TYPE TRANSCRIPTIONAL REGULATOR EXSA"/>
    <property type="match status" value="1"/>
</dbReference>
<dbReference type="Pfam" id="PF12833">
    <property type="entry name" value="HTH_18"/>
    <property type="match status" value="1"/>
</dbReference>
<keyword evidence="6" id="KW-0597">Phosphoprotein</keyword>
<dbReference type="GO" id="GO:0003700">
    <property type="term" value="F:DNA-binding transcription factor activity"/>
    <property type="evidence" value="ECO:0007669"/>
    <property type="project" value="InterPro"/>
</dbReference>
<dbReference type="GO" id="GO:0000160">
    <property type="term" value="P:phosphorelay signal transduction system"/>
    <property type="evidence" value="ECO:0007669"/>
    <property type="project" value="InterPro"/>
</dbReference>
<dbReference type="SMART" id="SM00342">
    <property type="entry name" value="HTH_ARAC"/>
    <property type="match status" value="1"/>
</dbReference>
<comment type="caution">
    <text evidence="9">The sequence shown here is derived from an EMBL/GenBank/DDBJ whole genome shotgun (WGS) entry which is preliminary data.</text>
</comment>
<dbReference type="PROSITE" id="PS00041">
    <property type="entry name" value="HTH_ARAC_FAMILY_1"/>
    <property type="match status" value="1"/>
</dbReference>
<dbReference type="InterPro" id="IPR009057">
    <property type="entry name" value="Homeodomain-like_sf"/>
</dbReference>
<evidence type="ECO:0000256" key="4">
    <source>
        <dbReference type="ARBA" id="ARBA00023163"/>
    </source>
</evidence>
<name>A0A413DK09_9FIRM</name>
<evidence type="ECO:0000313" key="9">
    <source>
        <dbReference type="EMBL" id="RGW86463.1"/>
    </source>
</evidence>
<gene>
    <name evidence="9" type="ORF">DWV45_10860</name>
</gene>
<dbReference type="RefSeq" id="WP_118326974.1">
    <property type="nucleotide sequence ID" value="NZ_QSAZ01000010.1"/>
</dbReference>
<evidence type="ECO:0000256" key="1">
    <source>
        <dbReference type="ARBA" id="ARBA00018672"/>
    </source>
</evidence>
<protein>
    <recommendedName>
        <fullName evidence="1">Stage 0 sporulation protein A homolog</fullName>
    </recommendedName>
</protein>
<dbReference type="InterPro" id="IPR020449">
    <property type="entry name" value="Tscrpt_reg_AraC-type_HTH"/>
</dbReference>
<reference evidence="9 10" key="1">
    <citation type="submission" date="2018-08" db="EMBL/GenBank/DDBJ databases">
        <title>A genome reference for cultivated species of the human gut microbiota.</title>
        <authorList>
            <person name="Zou Y."/>
            <person name="Xue W."/>
            <person name="Luo G."/>
        </authorList>
    </citation>
    <scope>NUCLEOTIDE SEQUENCE [LARGE SCALE GENOMIC DNA]</scope>
    <source>
        <strain evidence="9 10">AF06-19</strain>
    </source>
</reference>
<feature type="modified residue" description="4-aspartylphosphate" evidence="6">
    <location>
        <position position="56"/>
    </location>
</feature>
<dbReference type="PRINTS" id="PR00032">
    <property type="entry name" value="HTHARAC"/>
</dbReference>
<evidence type="ECO:0000259" key="7">
    <source>
        <dbReference type="PROSITE" id="PS01124"/>
    </source>
</evidence>
<organism evidence="9 10">
    <name type="scientific">Agathobacter rectalis</name>
    <dbReference type="NCBI Taxonomy" id="39491"/>
    <lineage>
        <taxon>Bacteria</taxon>
        <taxon>Bacillati</taxon>
        <taxon>Bacillota</taxon>
        <taxon>Clostridia</taxon>
        <taxon>Lachnospirales</taxon>
        <taxon>Lachnospiraceae</taxon>
        <taxon>Agathobacter</taxon>
    </lineage>
</organism>
<evidence type="ECO:0000256" key="3">
    <source>
        <dbReference type="ARBA" id="ARBA00023125"/>
    </source>
</evidence>
<accession>A0A413DK09</accession>
<dbReference type="Gene3D" id="1.10.10.60">
    <property type="entry name" value="Homeodomain-like"/>
    <property type="match status" value="2"/>
</dbReference>
<feature type="domain" description="HTH araC/xylS-type" evidence="7">
    <location>
        <begin position="407"/>
        <end position="506"/>
    </location>
</feature>
<sequence>MQYKIMFVDDEEQNLFLMEKIVDWEELGFRVCGMALDGLEGIEVFEETDPDVVFVDIRMEEMDGLTLIEELQKKGKNAVFVIVTAYDEFSYAKKAIELGAKNYLLKPIDRQELIPMMNTIKNELDEKSLQEKNSSLLKSELNNRIVTKVFMQIEEHLSKKDQQIDISELEQVLGDKVYFYFEVFSQDEPLDELVKTVKDWKTQYVVPSYDCLYCIALESDRKEIEAEFEKLIRYAKGKIYFMGMYEGFTKSSELAEIFKKAYSKRYECFYDNKSRIYGENDSIMTGDDSDYAAKLPGDEAVRNLVYKAERENMQEYLKRLIKNYTQKAINPSLVTDQMIELLIEIKSQLTQVYKDRAFFILRHQNIWNLYKVRTVRRLGTLMDRVICEASVDIENIIENKGNYSLMSRITDYIHQNCMSPAFSATEVADEVNLSRNYFLKIFKENMGMVFGDYVTKIRMDKAKELLKNTDITVYSISLEVGYESQYHFSRKFKSLYGVSPIEYRKM</sequence>
<dbReference type="AlphaFoldDB" id="A0A413DK09"/>
<evidence type="ECO:0000259" key="8">
    <source>
        <dbReference type="PROSITE" id="PS50110"/>
    </source>
</evidence>
<dbReference type="SUPFAM" id="SSF46689">
    <property type="entry name" value="Homeodomain-like"/>
    <property type="match status" value="2"/>
</dbReference>
<dbReference type="PROSITE" id="PS50110">
    <property type="entry name" value="RESPONSE_REGULATORY"/>
    <property type="match status" value="1"/>
</dbReference>
<dbReference type="Proteomes" id="UP000283683">
    <property type="component" value="Unassembled WGS sequence"/>
</dbReference>
<evidence type="ECO:0000256" key="2">
    <source>
        <dbReference type="ARBA" id="ARBA00023015"/>
    </source>
</evidence>
<dbReference type="PROSITE" id="PS01124">
    <property type="entry name" value="HTH_ARAC_FAMILY_2"/>
    <property type="match status" value="1"/>
</dbReference>
<dbReference type="InterPro" id="IPR011006">
    <property type="entry name" value="CheY-like_superfamily"/>
</dbReference>
<keyword evidence="3" id="KW-0238">DNA-binding</keyword>